<evidence type="ECO:0000313" key="2">
    <source>
        <dbReference type="Proteomes" id="UP001479290"/>
    </source>
</evidence>
<organism evidence="1 2">
    <name type="scientific">Culter alburnus</name>
    <name type="common">Topmouth culter</name>
    <dbReference type="NCBI Taxonomy" id="194366"/>
    <lineage>
        <taxon>Eukaryota</taxon>
        <taxon>Metazoa</taxon>
        <taxon>Chordata</taxon>
        <taxon>Craniata</taxon>
        <taxon>Vertebrata</taxon>
        <taxon>Euteleostomi</taxon>
        <taxon>Actinopterygii</taxon>
        <taxon>Neopterygii</taxon>
        <taxon>Teleostei</taxon>
        <taxon>Ostariophysi</taxon>
        <taxon>Cypriniformes</taxon>
        <taxon>Xenocyprididae</taxon>
        <taxon>Xenocypridinae</taxon>
        <taxon>Culter</taxon>
    </lineage>
</organism>
<gene>
    <name evidence="1" type="ORF">ABG768_019766</name>
</gene>
<evidence type="ECO:0000313" key="1">
    <source>
        <dbReference type="EMBL" id="KAK9977988.1"/>
    </source>
</evidence>
<comment type="caution">
    <text evidence="1">The sequence shown here is derived from an EMBL/GenBank/DDBJ whole genome shotgun (WGS) entry which is preliminary data.</text>
</comment>
<dbReference type="Proteomes" id="UP001479290">
    <property type="component" value="Unassembled WGS sequence"/>
</dbReference>
<protein>
    <submittedName>
        <fullName evidence="1">Uncharacterized protein</fullName>
    </submittedName>
</protein>
<name>A0AAW2AY00_CULAL</name>
<dbReference type="EMBL" id="JAWDJR010000003">
    <property type="protein sequence ID" value="KAK9977988.1"/>
    <property type="molecule type" value="Genomic_DNA"/>
</dbReference>
<sequence>GRGIWLSHRALHSMFQYSSKTGSDVDKALICIHARTQSIDSRNMHHDPTVAACVPTAGINTPPTLKALQKSSIFSASSDMPLFPPDSGIEGPYLETECDV</sequence>
<dbReference type="AlphaFoldDB" id="A0AAW2AY00"/>
<accession>A0AAW2AY00</accession>
<keyword evidence="2" id="KW-1185">Reference proteome</keyword>
<proteinExistence type="predicted"/>
<feature type="non-terminal residue" evidence="1">
    <location>
        <position position="1"/>
    </location>
</feature>
<reference evidence="1 2" key="1">
    <citation type="submission" date="2024-05" db="EMBL/GenBank/DDBJ databases">
        <title>A high-quality chromosomal-level genome assembly of Topmouth culter (Culter alburnus).</title>
        <authorList>
            <person name="Zhao H."/>
        </authorList>
    </citation>
    <scope>NUCLEOTIDE SEQUENCE [LARGE SCALE GENOMIC DNA]</scope>
    <source>
        <strain evidence="1">CATC2023</strain>
        <tissue evidence="1">Muscle</tissue>
    </source>
</reference>